<dbReference type="Pfam" id="PF01609">
    <property type="entry name" value="DDE_Tnp_1"/>
    <property type="match status" value="1"/>
</dbReference>
<dbReference type="GO" id="GO:0003677">
    <property type="term" value="F:DNA binding"/>
    <property type="evidence" value="ECO:0007669"/>
    <property type="project" value="InterPro"/>
</dbReference>
<name>A0A934RRT1_9BACT</name>
<evidence type="ECO:0000259" key="2">
    <source>
        <dbReference type="Pfam" id="PF01609"/>
    </source>
</evidence>
<dbReference type="PANTHER" id="PTHR33258:SF1">
    <property type="entry name" value="TRANSPOSASE INSL FOR INSERTION SEQUENCE ELEMENT IS186A-RELATED"/>
    <property type="match status" value="1"/>
</dbReference>
<dbReference type="Proteomes" id="UP000604083">
    <property type="component" value="Unassembled WGS sequence"/>
</dbReference>
<dbReference type="InterPro" id="IPR002559">
    <property type="entry name" value="Transposase_11"/>
</dbReference>
<evidence type="ECO:0000256" key="1">
    <source>
        <dbReference type="SAM" id="Phobius"/>
    </source>
</evidence>
<dbReference type="EMBL" id="JAENIO010000127">
    <property type="protein sequence ID" value="MBK1835733.1"/>
    <property type="molecule type" value="Genomic_DNA"/>
</dbReference>
<sequence>SQLHLATEQDREIGKSTIDLVQKRDLVLRDRGYFSLAEFQRVEQKQAFWLSRVPSNLLIAPKDGTSLDEHLESSTTDTVDIAVQLGAAGHSARLVAIKALPQVAEKARREVREAASKTGKTPTRSRLLRCGWHIVVTNIAQTMMKAAEVSELYRCRWRIEIIFRAWKQSANLGPALNRKSNENHFQVLILAAMIYQALSLKAVSFVRRRLKKHQRISLEKLLDDFANACTKSVHLEALW</sequence>
<dbReference type="RefSeq" id="WP_200393167.1">
    <property type="nucleotide sequence ID" value="NZ_JAENIO010000127.1"/>
</dbReference>
<keyword evidence="1" id="KW-1133">Transmembrane helix</keyword>
<protein>
    <submittedName>
        <fullName evidence="3">Transposase</fullName>
    </submittedName>
</protein>
<keyword evidence="4" id="KW-1185">Reference proteome</keyword>
<feature type="domain" description="Transposase IS4-like" evidence="2">
    <location>
        <begin position="4"/>
        <end position="193"/>
    </location>
</feature>
<organism evidence="3 4">
    <name type="scientific">Roseibacillus ishigakijimensis</name>
    <dbReference type="NCBI Taxonomy" id="454146"/>
    <lineage>
        <taxon>Bacteria</taxon>
        <taxon>Pseudomonadati</taxon>
        <taxon>Verrucomicrobiota</taxon>
        <taxon>Verrucomicrobiia</taxon>
        <taxon>Verrucomicrobiales</taxon>
        <taxon>Verrucomicrobiaceae</taxon>
        <taxon>Roseibacillus</taxon>
    </lineage>
</organism>
<dbReference type="Gene3D" id="3.90.350.10">
    <property type="entry name" value="Transposase Inhibitor Protein From Tn5, Chain A, domain 1"/>
    <property type="match status" value="1"/>
</dbReference>
<evidence type="ECO:0000313" key="4">
    <source>
        <dbReference type="Proteomes" id="UP000604083"/>
    </source>
</evidence>
<dbReference type="SUPFAM" id="SSF53098">
    <property type="entry name" value="Ribonuclease H-like"/>
    <property type="match status" value="1"/>
</dbReference>
<dbReference type="PANTHER" id="PTHR33258">
    <property type="entry name" value="TRANSPOSASE INSL FOR INSERTION SEQUENCE ELEMENT IS186A-RELATED"/>
    <property type="match status" value="1"/>
</dbReference>
<dbReference type="AlphaFoldDB" id="A0A934RRT1"/>
<reference evidence="3" key="1">
    <citation type="submission" date="2021-01" db="EMBL/GenBank/DDBJ databases">
        <title>Modified the classification status of verrucomicrobia.</title>
        <authorList>
            <person name="Feng X."/>
        </authorList>
    </citation>
    <scope>NUCLEOTIDE SEQUENCE</scope>
    <source>
        <strain evidence="3">KCTC 12986</strain>
    </source>
</reference>
<proteinExistence type="predicted"/>
<accession>A0A934RRT1</accession>
<dbReference type="GO" id="GO:0004803">
    <property type="term" value="F:transposase activity"/>
    <property type="evidence" value="ECO:0007669"/>
    <property type="project" value="InterPro"/>
</dbReference>
<keyword evidence="1" id="KW-0472">Membrane</keyword>
<evidence type="ECO:0000313" key="3">
    <source>
        <dbReference type="EMBL" id="MBK1835733.1"/>
    </source>
</evidence>
<dbReference type="GO" id="GO:0006313">
    <property type="term" value="P:DNA transposition"/>
    <property type="evidence" value="ECO:0007669"/>
    <property type="project" value="InterPro"/>
</dbReference>
<keyword evidence="1" id="KW-0812">Transmembrane</keyword>
<gene>
    <name evidence="3" type="ORF">JIN78_16845</name>
</gene>
<feature type="non-terminal residue" evidence="3">
    <location>
        <position position="1"/>
    </location>
</feature>
<feature type="transmembrane region" description="Helical" evidence="1">
    <location>
        <begin position="185"/>
        <end position="206"/>
    </location>
</feature>
<dbReference type="InterPro" id="IPR012337">
    <property type="entry name" value="RNaseH-like_sf"/>
</dbReference>
<feature type="non-terminal residue" evidence="3">
    <location>
        <position position="239"/>
    </location>
</feature>
<comment type="caution">
    <text evidence="3">The sequence shown here is derived from an EMBL/GenBank/DDBJ whole genome shotgun (WGS) entry which is preliminary data.</text>
</comment>